<accession>A0A0F9XQQ8</accession>
<dbReference type="Gene3D" id="3.40.50.720">
    <property type="entry name" value="NAD(P)-binding Rossmann-like Domain"/>
    <property type="match status" value="1"/>
</dbReference>
<evidence type="ECO:0008006" key="5">
    <source>
        <dbReference type="Google" id="ProtNLM"/>
    </source>
</evidence>
<reference evidence="4" key="1">
    <citation type="journal article" date="2015" name="Genome Announc.">
        <title>Draft whole-genome sequence of the biocontrol agent Trichoderma harzianum T6776.</title>
        <authorList>
            <person name="Baroncelli R."/>
            <person name="Piaggeschi G."/>
            <person name="Fiorini L."/>
            <person name="Bertolini E."/>
            <person name="Zapparata A."/>
            <person name="Pe M.E."/>
            <person name="Sarrocco S."/>
            <person name="Vannacci G."/>
        </authorList>
    </citation>
    <scope>NUCLEOTIDE SEQUENCE [LARGE SCALE GENOMIC DNA]</scope>
    <source>
        <strain evidence="4">T6776</strain>
    </source>
</reference>
<dbReference type="CDD" id="cd05233">
    <property type="entry name" value="SDR_c"/>
    <property type="match status" value="1"/>
</dbReference>
<dbReference type="PANTHER" id="PTHR44196">
    <property type="entry name" value="DEHYDROGENASE/REDUCTASE SDR FAMILY MEMBER 7B"/>
    <property type="match status" value="1"/>
</dbReference>
<dbReference type="GO" id="GO:0016491">
    <property type="term" value="F:oxidoreductase activity"/>
    <property type="evidence" value="ECO:0007669"/>
    <property type="project" value="UniProtKB-KW"/>
</dbReference>
<organism evidence="3 4">
    <name type="scientific">Trichoderma harzianum</name>
    <name type="common">Hypocrea lixii</name>
    <dbReference type="NCBI Taxonomy" id="5544"/>
    <lineage>
        <taxon>Eukaryota</taxon>
        <taxon>Fungi</taxon>
        <taxon>Dikarya</taxon>
        <taxon>Ascomycota</taxon>
        <taxon>Pezizomycotina</taxon>
        <taxon>Sordariomycetes</taxon>
        <taxon>Hypocreomycetidae</taxon>
        <taxon>Hypocreales</taxon>
        <taxon>Hypocreaceae</taxon>
        <taxon>Trichoderma</taxon>
    </lineage>
</organism>
<comment type="caution">
    <text evidence="3">The sequence shown here is derived from an EMBL/GenBank/DDBJ whole genome shotgun (WGS) entry which is preliminary data.</text>
</comment>
<dbReference type="AlphaFoldDB" id="A0A0F9XQQ8"/>
<evidence type="ECO:0000313" key="4">
    <source>
        <dbReference type="Proteomes" id="UP000034112"/>
    </source>
</evidence>
<evidence type="ECO:0000313" key="3">
    <source>
        <dbReference type="EMBL" id="KKP06981.1"/>
    </source>
</evidence>
<dbReference type="Proteomes" id="UP000034112">
    <property type="component" value="Unassembled WGS sequence"/>
</dbReference>
<keyword evidence="2" id="KW-0560">Oxidoreductase</keyword>
<dbReference type="Pfam" id="PF00106">
    <property type="entry name" value="adh_short"/>
    <property type="match status" value="1"/>
</dbReference>
<dbReference type="PANTHER" id="PTHR44196:SF1">
    <property type="entry name" value="DEHYDROGENASE_REDUCTASE SDR FAMILY MEMBER 7B"/>
    <property type="match status" value="1"/>
</dbReference>
<dbReference type="InterPro" id="IPR036291">
    <property type="entry name" value="NAD(P)-bd_dom_sf"/>
</dbReference>
<sequence length="284" mass="31076">MASFATTHVKPYEALTKAVAANPLTSKSALITGAGRGVGEHITRELAAAGVSRIALVGRDLKRLNKAKKSFQETFPRTVFKAFSADITDEAKIASVFKEFGAPDIVINNAGRFPDEGPFIKEDLKSWWKGFEINILGTAIVTQQFLRAKPKGKSATVISLSTIGIHMRFPLPGWSGYATSKMGQARVFELLRFEHPEVRFINVHPGSVETDGYAKTGLPAPPNGMTDGKLTGQFFAWLASDEADFLSGRFVWADWDVDELKAKKEQIINDDLLLTTIDGLVKGF</sequence>
<name>A0A0F9XQQ8_TRIHA</name>
<evidence type="ECO:0000256" key="2">
    <source>
        <dbReference type="ARBA" id="ARBA00023002"/>
    </source>
</evidence>
<dbReference type="PRINTS" id="PR00081">
    <property type="entry name" value="GDHRDH"/>
</dbReference>
<gene>
    <name evidence="3" type="ORF">THAR02_00860</name>
</gene>
<comment type="similarity">
    <text evidence="1">Belongs to the short-chain dehydrogenases/reductases (SDR) family.</text>
</comment>
<dbReference type="EMBL" id="JOKZ01000014">
    <property type="protein sequence ID" value="KKP06981.1"/>
    <property type="molecule type" value="Genomic_DNA"/>
</dbReference>
<evidence type="ECO:0000256" key="1">
    <source>
        <dbReference type="ARBA" id="ARBA00006484"/>
    </source>
</evidence>
<protein>
    <recommendedName>
        <fullName evidence="5">NAD(P)-binding protein</fullName>
    </recommendedName>
</protein>
<dbReference type="SUPFAM" id="SSF51735">
    <property type="entry name" value="NAD(P)-binding Rossmann-fold domains"/>
    <property type="match status" value="1"/>
</dbReference>
<dbReference type="OrthoDB" id="1933717at2759"/>
<dbReference type="InterPro" id="IPR002347">
    <property type="entry name" value="SDR_fam"/>
</dbReference>
<proteinExistence type="inferred from homology"/>
<dbReference type="GO" id="GO:0016020">
    <property type="term" value="C:membrane"/>
    <property type="evidence" value="ECO:0007669"/>
    <property type="project" value="TreeGrafter"/>
</dbReference>